<name>A0AAQ1NWR2_LEPIR</name>
<gene>
    <name evidence="1" type="ORF">LMANV2_260049</name>
</gene>
<comment type="caution">
    <text evidence="1">The sequence shown here is derived from an EMBL/GenBank/DDBJ whole genome shotgun (WGS) entry which is preliminary data.</text>
</comment>
<evidence type="ECO:0000313" key="2">
    <source>
        <dbReference type="Proteomes" id="UP000234460"/>
    </source>
</evidence>
<dbReference type="AlphaFoldDB" id="A0AAQ1NWR2"/>
<proteinExistence type="predicted"/>
<reference evidence="1 2" key="1">
    <citation type="submission" date="2017-11" db="EMBL/GenBank/DDBJ databases">
        <authorList>
            <person name="Lechat P."/>
        </authorList>
    </citation>
    <scope>NUCLEOTIDE SEQUENCE [LARGE SCALE GENOMIC DNA]</scope>
    <source>
        <strain evidence="1">L495</strain>
    </source>
</reference>
<organism evidence="1 2">
    <name type="scientific">Leptospira interrogans serovar Manilae</name>
    <dbReference type="NCBI Taxonomy" id="214675"/>
    <lineage>
        <taxon>Bacteria</taxon>
        <taxon>Pseudomonadati</taxon>
        <taxon>Spirochaetota</taxon>
        <taxon>Spirochaetia</taxon>
        <taxon>Leptospirales</taxon>
        <taxon>Leptospiraceae</taxon>
        <taxon>Leptospira</taxon>
    </lineage>
</organism>
<protein>
    <submittedName>
        <fullName evidence="1">Uncharacterized protein</fullName>
    </submittedName>
</protein>
<evidence type="ECO:0000313" key="1">
    <source>
        <dbReference type="EMBL" id="SOR61189.1"/>
    </source>
</evidence>
<dbReference type="Proteomes" id="UP000234460">
    <property type="component" value="Chromosome LMANV2"/>
</dbReference>
<sequence length="54" mass="6330">MKQSNQSILFIHPSIKICGIYYIGAGAGVRFDKNSLKVTERIRESFTRKFYNRF</sequence>
<accession>A0AAQ1NWR2</accession>
<dbReference type="EMBL" id="OEJX01000019">
    <property type="protein sequence ID" value="SOR61189.1"/>
    <property type="molecule type" value="Genomic_DNA"/>
</dbReference>